<dbReference type="Pfam" id="PF00418">
    <property type="entry name" value="Tubulin-binding"/>
    <property type="match status" value="3"/>
</dbReference>
<evidence type="ECO:0000256" key="1">
    <source>
        <dbReference type="ARBA" id="ARBA00004245"/>
    </source>
</evidence>
<accession>A0A5A9PBZ9</accession>
<dbReference type="AlphaFoldDB" id="A0A5A9PBZ9"/>
<feature type="compositionally biased region" description="Polar residues" evidence="8">
    <location>
        <begin position="226"/>
        <end position="237"/>
    </location>
</feature>
<evidence type="ECO:0000256" key="2">
    <source>
        <dbReference type="ARBA" id="ARBA00022490"/>
    </source>
</evidence>
<feature type="compositionally biased region" description="Low complexity" evidence="8">
    <location>
        <begin position="820"/>
        <end position="835"/>
    </location>
</feature>
<proteinExistence type="predicted"/>
<reference evidence="9 10" key="1">
    <citation type="journal article" date="2019" name="Mol. Ecol. Resour.">
        <title>Chromosome-level genome assembly of Triplophysa tibetana, a fish adapted to the harsh high-altitude environment of the Tibetan Plateau.</title>
        <authorList>
            <person name="Yang X."/>
            <person name="Liu H."/>
            <person name="Ma Z."/>
            <person name="Zou Y."/>
            <person name="Zou M."/>
            <person name="Mao Y."/>
            <person name="Li X."/>
            <person name="Wang H."/>
            <person name="Chen T."/>
            <person name="Wang W."/>
            <person name="Yang R."/>
        </authorList>
    </citation>
    <scope>NUCLEOTIDE SEQUENCE [LARGE SCALE GENOMIC DNA]</scope>
    <source>
        <strain evidence="9">TTIB1903HZAU</strain>
        <tissue evidence="9">Muscle</tissue>
    </source>
</reference>
<dbReference type="Proteomes" id="UP000324632">
    <property type="component" value="Chromosome 7"/>
</dbReference>
<sequence length="844" mass="90330">MSSQRSEYRDLCSMPPSMPGLVSSTAAQGWNWQQGKADSLQSSKLLEDDKQGLYTRSEALNLGSDQWITSHQSNKSGANLGSTAESPASLSSPPSPLMSPGKPVITSGATPRSNRSSLTCSDLRKPDSCQAPPPIISKTDVTPNYCAIAVVNDSYVDGTFEGKTETRPSVGMFPMQHNRVVQRTMSDTTHLTVPASLQLPDKYPGKDVLPLQGAVKYFTVEDKQRVPSSTNIPSSPLTKIEQPVGVPQSHERNQLQPQPLVKTVSSPAFSDVQPKETCHVKEDKTAKEKMAKVDNINIIEKQDKPEKMEKMDQLEKNNESTKKTDNVEKTQKSEQIIKDEKKAQKEEKQDKAEKNEKVDKPEKTNKEKEEKKKNGENVDKTAKTEKNITASKGPARSPTANGSKDVTSPDSRAKPSVGSTKQRSARPNSLSTGDSAGATKRISPTTNSAKKKSPVPKATTPTTGTKKPPVSTSNVETKAKSAESGTATQRRPPVPKAKAASGSGSKSGTSAPASTPPAQRSSASKTENQAGEVKKTSTKPTPAKITPRSARTPPSAYAYNTEATNGTPSPRPSRITKPPVPKQTPLERKPPVPRAPRNVRPTNVPMPDLKNVRSKIGSTDNMKYQPGGGKVSAAQGKTDALPKTNQGKVQIVHKKLDFSHITSRCGSKDNIKHVPGGGNVQILKKKVDLSKVTAKCGSKDNMKYKPGGGDVKIESHKININAKAKVGSLENAEGVQQKSEGSPSPPAVSPLSKVGSGAKENGLKESSPAPAPSLGDGPRDSQIESYKLNFREKARARTDHGAKIISWSPLSGSHPHPHRSTSLSVSLGSAMSSHSTQLVPFTQP</sequence>
<dbReference type="PROSITE" id="PS00229">
    <property type="entry name" value="TAU_MAP_1"/>
    <property type="match status" value="1"/>
</dbReference>
<feature type="compositionally biased region" description="Polar residues" evidence="8">
    <location>
        <begin position="417"/>
        <end position="434"/>
    </location>
</feature>
<evidence type="ECO:0000313" key="9">
    <source>
        <dbReference type="EMBL" id="KAA0719175.1"/>
    </source>
</evidence>
<protein>
    <recommendedName>
        <fullName evidence="7">Microtubule-associated protein</fullName>
    </recommendedName>
</protein>
<evidence type="ECO:0000256" key="6">
    <source>
        <dbReference type="ARBA" id="ARBA00023212"/>
    </source>
</evidence>
<feature type="compositionally biased region" description="Basic and acidic residues" evidence="8">
    <location>
        <begin position="300"/>
        <end position="386"/>
    </location>
</feature>
<dbReference type="InterPro" id="IPR001084">
    <property type="entry name" value="MAP_tubulin-bd_rpt"/>
</dbReference>
<name>A0A5A9PBZ9_9TELE</name>
<dbReference type="GO" id="GO:0031175">
    <property type="term" value="P:neuron projection development"/>
    <property type="evidence" value="ECO:0007669"/>
    <property type="project" value="TreeGrafter"/>
</dbReference>
<dbReference type="GO" id="GO:0005874">
    <property type="term" value="C:microtubule"/>
    <property type="evidence" value="ECO:0007669"/>
    <property type="project" value="UniProtKB-KW"/>
</dbReference>
<feature type="compositionally biased region" description="Polar residues" evidence="8">
    <location>
        <begin position="69"/>
        <end position="85"/>
    </location>
</feature>
<dbReference type="PANTHER" id="PTHR11501">
    <property type="entry name" value="MICROTUBULE-ASSOCIATED PROTEIN"/>
    <property type="match status" value="1"/>
</dbReference>
<dbReference type="PROSITE" id="PS51491">
    <property type="entry name" value="TAU_MAP_2"/>
    <property type="match status" value="3"/>
</dbReference>
<comment type="subcellular location">
    <subcellularLocation>
        <location evidence="1 7">Cytoplasm</location>
        <location evidence="1 7">Cytoskeleton</location>
    </subcellularLocation>
</comment>
<evidence type="ECO:0000256" key="5">
    <source>
        <dbReference type="ARBA" id="ARBA00022737"/>
    </source>
</evidence>
<feature type="region of interest" description="Disordered" evidence="8">
    <location>
        <begin position="724"/>
        <end position="844"/>
    </location>
</feature>
<evidence type="ECO:0000256" key="3">
    <source>
        <dbReference type="ARBA" id="ARBA00022553"/>
    </source>
</evidence>
<dbReference type="InterPro" id="IPR027324">
    <property type="entry name" value="MAP2/MAP4/Tau"/>
</dbReference>
<dbReference type="GO" id="GO:0043005">
    <property type="term" value="C:neuron projection"/>
    <property type="evidence" value="ECO:0007669"/>
    <property type="project" value="TreeGrafter"/>
</dbReference>
<keyword evidence="5" id="KW-0677">Repeat</keyword>
<comment type="caution">
    <text evidence="9">The sequence shown here is derived from an EMBL/GenBank/DDBJ whole genome shotgun (WGS) entry which is preliminary data.</text>
</comment>
<keyword evidence="10" id="KW-1185">Reference proteome</keyword>
<dbReference type="EMBL" id="SOYY01000007">
    <property type="protein sequence ID" value="KAA0719175.1"/>
    <property type="molecule type" value="Genomic_DNA"/>
</dbReference>
<gene>
    <name evidence="9" type="ORF">E1301_Tti007507</name>
</gene>
<dbReference type="GO" id="GO:0008017">
    <property type="term" value="F:microtubule binding"/>
    <property type="evidence" value="ECO:0007669"/>
    <property type="project" value="InterPro"/>
</dbReference>
<feature type="compositionally biased region" description="Polar residues" evidence="8">
    <location>
        <begin position="398"/>
        <end position="410"/>
    </location>
</feature>
<evidence type="ECO:0000313" key="10">
    <source>
        <dbReference type="Proteomes" id="UP000324632"/>
    </source>
</evidence>
<evidence type="ECO:0000256" key="4">
    <source>
        <dbReference type="ARBA" id="ARBA00022701"/>
    </source>
</evidence>
<dbReference type="GO" id="GO:0000226">
    <property type="term" value="P:microtubule cytoskeleton organization"/>
    <property type="evidence" value="ECO:0007669"/>
    <property type="project" value="TreeGrafter"/>
</dbReference>
<evidence type="ECO:0000256" key="8">
    <source>
        <dbReference type="SAM" id="MobiDB-lite"/>
    </source>
</evidence>
<feature type="compositionally biased region" description="Polar residues" evidence="8">
    <location>
        <begin position="107"/>
        <end position="120"/>
    </location>
</feature>
<feature type="region of interest" description="Disordered" evidence="8">
    <location>
        <begin position="1"/>
        <end position="25"/>
    </location>
</feature>
<feature type="compositionally biased region" description="Low complexity" evidence="8">
    <location>
        <begin position="496"/>
        <end position="524"/>
    </location>
</feature>
<feature type="region of interest" description="Disordered" evidence="8">
    <location>
        <begin position="225"/>
        <end position="646"/>
    </location>
</feature>
<dbReference type="PANTHER" id="PTHR11501:SF16">
    <property type="entry name" value="MICROTUBULE-ASSOCIATED PROTEIN 4"/>
    <property type="match status" value="1"/>
</dbReference>
<feature type="compositionally biased region" description="Low complexity" evidence="8">
    <location>
        <begin position="595"/>
        <end position="605"/>
    </location>
</feature>
<keyword evidence="6 7" id="KW-0206">Cytoskeleton</keyword>
<feature type="compositionally biased region" description="Low complexity" evidence="8">
    <location>
        <begin position="86"/>
        <end position="103"/>
    </location>
</feature>
<evidence type="ECO:0000256" key="7">
    <source>
        <dbReference type="RuleBase" id="RU000686"/>
    </source>
</evidence>
<feature type="compositionally biased region" description="Low complexity" evidence="8">
    <location>
        <begin position="455"/>
        <end position="469"/>
    </location>
</feature>
<keyword evidence="2 7" id="KW-0963">Cytoplasm</keyword>
<organism evidence="9 10">
    <name type="scientific">Triplophysa tibetana</name>
    <dbReference type="NCBI Taxonomy" id="1572043"/>
    <lineage>
        <taxon>Eukaryota</taxon>
        <taxon>Metazoa</taxon>
        <taxon>Chordata</taxon>
        <taxon>Craniata</taxon>
        <taxon>Vertebrata</taxon>
        <taxon>Euteleostomi</taxon>
        <taxon>Actinopterygii</taxon>
        <taxon>Neopterygii</taxon>
        <taxon>Teleostei</taxon>
        <taxon>Ostariophysi</taxon>
        <taxon>Cypriniformes</taxon>
        <taxon>Nemacheilidae</taxon>
        <taxon>Triplophysa</taxon>
    </lineage>
</organism>
<keyword evidence="4 7" id="KW-0493">Microtubule</keyword>
<feature type="region of interest" description="Disordered" evidence="8">
    <location>
        <begin position="69"/>
        <end position="136"/>
    </location>
</feature>
<feature type="compositionally biased region" description="Basic and acidic residues" evidence="8">
    <location>
        <begin position="1"/>
        <end position="10"/>
    </location>
</feature>
<feature type="compositionally biased region" description="Basic and acidic residues" evidence="8">
    <location>
        <begin position="273"/>
        <end position="292"/>
    </location>
</feature>
<keyword evidence="3" id="KW-0597">Phosphoprotein</keyword>
<feature type="compositionally biased region" description="Basic and acidic residues" evidence="8">
    <location>
        <begin position="789"/>
        <end position="802"/>
    </location>
</feature>